<dbReference type="PROSITE" id="PS50088">
    <property type="entry name" value="ANK_REPEAT"/>
    <property type="match status" value="1"/>
</dbReference>
<sequence length="179" mass="19761">MNGANPNARDNDGRLPLHWATASRSVEALELLLKESQYNVDVTDGSDMTPLMWSCYNKNELIAKRLIELGADVHEKDTDGRTAAHWIEADTGSLYSGGTDGYGLVSESVSFIAPSEYANRSSVTGIINHYLGYFIPGDNKSEFFFHVLLFIIISGSKAQICTSLDQSRDTTERKGLYSQ</sequence>
<keyword evidence="2 3" id="KW-0040">ANK repeat</keyword>
<evidence type="ECO:0000256" key="1">
    <source>
        <dbReference type="ARBA" id="ARBA00022737"/>
    </source>
</evidence>
<evidence type="ECO:0000256" key="3">
    <source>
        <dbReference type="PROSITE-ProRule" id="PRU00023"/>
    </source>
</evidence>
<dbReference type="GO" id="GO:0000976">
    <property type="term" value="F:transcription cis-regulatory region binding"/>
    <property type="evidence" value="ECO:0007669"/>
    <property type="project" value="TreeGrafter"/>
</dbReference>
<dbReference type="Gene3D" id="1.25.40.20">
    <property type="entry name" value="Ankyrin repeat-containing domain"/>
    <property type="match status" value="1"/>
</dbReference>
<dbReference type="PANTHER" id="PTHR24193:SF121">
    <property type="entry name" value="ADA2A-CONTAINING COMPLEX COMPONENT 3, ISOFORM D"/>
    <property type="match status" value="1"/>
</dbReference>
<keyword evidence="1" id="KW-0677">Repeat</keyword>
<dbReference type="OrthoDB" id="424503at2759"/>
<proteinExistence type="predicted"/>
<protein>
    <submittedName>
        <fullName evidence="4">Uncharacterized protein</fullName>
    </submittedName>
</protein>
<dbReference type="PANTHER" id="PTHR24193">
    <property type="entry name" value="ANKYRIN REPEAT PROTEIN"/>
    <property type="match status" value="1"/>
</dbReference>
<dbReference type="Pfam" id="PF12796">
    <property type="entry name" value="Ank_2"/>
    <property type="match status" value="1"/>
</dbReference>
<dbReference type="STRING" id="400682.A0A1X7TSE8"/>
<dbReference type="GO" id="GO:0045944">
    <property type="term" value="P:positive regulation of transcription by RNA polymerase II"/>
    <property type="evidence" value="ECO:0007669"/>
    <property type="project" value="TreeGrafter"/>
</dbReference>
<dbReference type="SUPFAM" id="SSF48403">
    <property type="entry name" value="Ankyrin repeat"/>
    <property type="match status" value="1"/>
</dbReference>
<evidence type="ECO:0000256" key="2">
    <source>
        <dbReference type="ARBA" id="ARBA00023043"/>
    </source>
</evidence>
<dbReference type="InterPro" id="IPR050663">
    <property type="entry name" value="Ankyrin-SOCS_Box"/>
</dbReference>
<evidence type="ECO:0000313" key="4">
    <source>
        <dbReference type="EnsemblMetazoa" id="Aqu2.1.17918_001"/>
    </source>
</evidence>
<dbReference type="InterPro" id="IPR002110">
    <property type="entry name" value="Ankyrin_rpt"/>
</dbReference>
<dbReference type="EnsemblMetazoa" id="Aqu2.1.17918_001">
    <property type="protein sequence ID" value="Aqu2.1.17918_001"/>
    <property type="gene ID" value="Aqu2.1.17918"/>
</dbReference>
<feature type="repeat" description="ANK" evidence="3">
    <location>
        <begin position="46"/>
        <end position="78"/>
    </location>
</feature>
<organism evidence="4">
    <name type="scientific">Amphimedon queenslandica</name>
    <name type="common">Sponge</name>
    <dbReference type="NCBI Taxonomy" id="400682"/>
    <lineage>
        <taxon>Eukaryota</taxon>
        <taxon>Metazoa</taxon>
        <taxon>Porifera</taxon>
        <taxon>Demospongiae</taxon>
        <taxon>Heteroscleromorpha</taxon>
        <taxon>Haplosclerida</taxon>
        <taxon>Niphatidae</taxon>
        <taxon>Amphimedon</taxon>
    </lineage>
</organism>
<reference evidence="4" key="1">
    <citation type="submission" date="2017-05" db="UniProtKB">
        <authorList>
            <consortium name="EnsemblMetazoa"/>
        </authorList>
    </citation>
    <scope>IDENTIFICATION</scope>
</reference>
<dbReference type="InterPro" id="IPR036770">
    <property type="entry name" value="Ankyrin_rpt-contain_sf"/>
</dbReference>
<dbReference type="InParanoid" id="A0A1X7TSE8"/>
<name>A0A1X7TSE8_AMPQE</name>
<dbReference type="AlphaFoldDB" id="A0A1X7TSE8"/>
<accession>A0A1X7TSE8</accession>
<dbReference type="SMART" id="SM00248">
    <property type="entry name" value="ANK"/>
    <property type="match status" value="2"/>
</dbReference>
<dbReference type="GO" id="GO:0005634">
    <property type="term" value="C:nucleus"/>
    <property type="evidence" value="ECO:0007669"/>
    <property type="project" value="TreeGrafter"/>
</dbReference>
<dbReference type="eggNOG" id="KOG0504">
    <property type="taxonomic scope" value="Eukaryota"/>
</dbReference>